<dbReference type="EMBL" id="PEXI01000049">
    <property type="protein sequence ID" value="PIU24340.1"/>
    <property type="molecule type" value="Genomic_DNA"/>
</dbReference>
<feature type="region of interest" description="Disordered" evidence="1">
    <location>
        <begin position="1"/>
        <end position="34"/>
    </location>
</feature>
<name>A0A2M6YCC3_9BACT</name>
<comment type="caution">
    <text evidence="2">The sequence shown here is derived from an EMBL/GenBank/DDBJ whole genome shotgun (WGS) entry which is preliminary data.</text>
</comment>
<evidence type="ECO:0000313" key="2">
    <source>
        <dbReference type="EMBL" id="PIU24340.1"/>
    </source>
</evidence>
<dbReference type="AlphaFoldDB" id="A0A2M6YCC3"/>
<sequence length="97" mass="11350">MGSDQITKQPNACANRRKKGKSKKEQRNKFKNFRNRRSVRYSIIGRDHEEIVAQAHRNAKDKNGDLIFSKVIRHEAFSPEDRDGKDITVWRNGQEVL</sequence>
<dbReference type="Proteomes" id="UP000229896">
    <property type="component" value="Unassembled WGS sequence"/>
</dbReference>
<organism evidence="2 3">
    <name type="scientific">Candidatus Berkelbacteria bacterium CG08_land_8_20_14_0_20_39_8</name>
    <dbReference type="NCBI Taxonomy" id="1974511"/>
    <lineage>
        <taxon>Bacteria</taxon>
        <taxon>Candidatus Berkelbacteria</taxon>
    </lineage>
</organism>
<reference evidence="3" key="1">
    <citation type="submission" date="2017-09" db="EMBL/GenBank/DDBJ databases">
        <title>Depth-based differentiation of microbial function through sediment-hosted aquifers and enrichment of novel symbionts in the deep terrestrial subsurface.</title>
        <authorList>
            <person name="Probst A.J."/>
            <person name="Ladd B."/>
            <person name="Jarett J.K."/>
            <person name="Geller-Mcgrath D.E."/>
            <person name="Sieber C.M.K."/>
            <person name="Emerson J.B."/>
            <person name="Anantharaman K."/>
            <person name="Thomas B.C."/>
            <person name="Malmstrom R."/>
            <person name="Stieglmeier M."/>
            <person name="Klingl A."/>
            <person name="Woyke T."/>
            <person name="Ryan C.M."/>
            <person name="Banfield J.F."/>
        </authorList>
    </citation>
    <scope>NUCLEOTIDE SEQUENCE [LARGE SCALE GENOMIC DNA]</scope>
</reference>
<accession>A0A2M6YCC3</accession>
<evidence type="ECO:0000256" key="1">
    <source>
        <dbReference type="SAM" id="MobiDB-lite"/>
    </source>
</evidence>
<protein>
    <submittedName>
        <fullName evidence="2">Uncharacterized protein</fullName>
    </submittedName>
</protein>
<proteinExistence type="predicted"/>
<feature type="compositionally biased region" description="Polar residues" evidence="1">
    <location>
        <begin position="1"/>
        <end position="12"/>
    </location>
</feature>
<gene>
    <name evidence="2" type="ORF">COT12_01540</name>
</gene>
<evidence type="ECO:0000313" key="3">
    <source>
        <dbReference type="Proteomes" id="UP000229896"/>
    </source>
</evidence>